<dbReference type="RefSeq" id="WP_113290108.1">
    <property type="nucleotide sequence ID" value="NZ_QNTQ01000014.1"/>
</dbReference>
<dbReference type="GO" id="GO:0016787">
    <property type="term" value="F:hydrolase activity"/>
    <property type="evidence" value="ECO:0007669"/>
    <property type="project" value="UniProtKB-KW"/>
</dbReference>
<evidence type="ECO:0000259" key="2">
    <source>
        <dbReference type="Pfam" id="PF20434"/>
    </source>
</evidence>
<comment type="caution">
    <text evidence="3">The sequence shown here is derived from an EMBL/GenBank/DDBJ whole genome shotgun (WGS) entry which is preliminary data.</text>
</comment>
<organism evidence="3 4">
    <name type="scientific">Rhodosalinus halophilus</name>
    <dbReference type="NCBI Taxonomy" id="2259333"/>
    <lineage>
        <taxon>Bacteria</taxon>
        <taxon>Pseudomonadati</taxon>
        <taxon>Pseudomonadota</taxon>
        <taxon>Alphaproteobacteria</taxon>
        <taxon>Rhodobacterales</taxon>
        <taxon>Paracoccaceae</taxon>
        <taxon>Rhodosalinus</taxon>
    </lineage>
</organism>
<dbReference type="PANTHER" id="PTHR48081">
    <property type="entry name" value="AB HYDROLASE SUPERFAMILY PROTEIN C4A8.06C"/>
    <property type="match status" value="1"/>
</dbReference>
<evidence type="ECO:0000313" key="3">
    <source>
        <dbReference type="EMBL" id="RBI83768.1"/>
    </source>
</evidence>
<dbReference type="Gene3D" id="3.40.50.1820">
    <property type="entry name" value="alpha/beta hydrolase"/>
    <property type="match status" value="1"/>
</dbReference>
<reference evidence="3 4" key="1">
    <citation type="submission" date="2018-07" db="EMBL/GenBank/DDBJ databases">
        <title>Rhodosalinus sp. strain E84T genomic sequence and assembly.</title>
        <authorList>
            <person name="Liu Z.-W."/>
            <person name="Lu D.-C."/>
        </authorList>
    </citation>
    <scope>NUCLEOTIDE SEQUENCE [LARGE SCALE GENOMIC DNA]</scope>
    <source>
        <strain evidence="3 4">E84</strain>
    </source>
</reference>
<protein>
    <submittedName>
        <fullName evidence="3">Alpha/beta hydrolase</fullName>
    </submittedName>
</protein>
<dbReference type="OrthoDB" id="9771666at2"/>
<sequence>MARVSFDDISRIELDRQLSPSLSAKDAERELLHNEAETARLVGNGLRRMVDERYGKRPRALYDVTAPAEGTALPCIVFIHGGFWQEGSKAGSGFAARAFTDAGWAHVALGYSLAPEVRLEDIVEEMGTALRTLRERADGYGIDPDRLVLVGHSAGAHLAAAAVCGLAGDLPGIRGMVGLSGVYDLAPIAGSYVDAALGLDGEDIDRLSPLLREPAPVELRLVVGADETEAFLRQTTGLADAWADALPGLTVERVPGRDHFDILQELARPRSATFRHILEMGA</sequence>
<gene>
    <name evidence="3" type="ORF">DRV85_14020</name>
</gene>
<dbReference type="AlphaFoldDB" id="A0A365U689"/>
<name>A0A365U689_9RHOB</name>
<dbReference type="InterPro" id="IPR029058">
    <property type="entry name" value="AB_hydrolase_fold"/>
</dbReference>
<dbReference type="Pfam" id="PF20434">
    <property type="entry name" value="BD-FAE"/>
    <property type="match status" value="1"/>
</dbReference>
<evidence type="ECO:0000256" key="1">
    <source>
        <dbReference type="ARBA" id="ARBA00022801"/>
    </source>
</evidence>
<keyword evidence="4" id="KW-1185">Reference proteome</keyword>
<dbReference type="InterPro" id="IPR050300">
    <property type="entry name" value="GDXG_lipolytic_enzyme"/>
</dbReference>
<evidence type="ECO:0000313" key="4">
    <source>
        <dbReference type="Proteomes" id="UP000253370"/>
    </source>
</evidence>
<keyword evidence="1 3" id="KW-0378">Hydrolase</keyword>
<dbReference type="PANTHER" id="PTHR48081:SF33">
    <property type="entry name" value="KYNURENINE FORMAMIDASE"/>
    <property type="match status" value="1"/>
</dbReference>
<feature type="domain" description="BD-FAE-like" evidence="2">
    <location>
        <begin position="64"/>
        <end position="161"/>
    </location>
</feature>
<dbReference type="InterPro" id="IPR049492">
    <property type="entry name" value="BD-FAE-like_dom"/>
</dbReference>
<dbReference type="Proteomes" id="UP000253370">
    <property type="component" value="Unassembled WGS sequence"/>
</dbReference>
<proteinExistence type="predicted"/>
<accession>A0A365U689</accession>
<dbReference type="SUPFAM" id="SSF53474">
    <property type="entry name" value="alpha/beta-Hydrolases"/>
    <property type="match status" value="1"/>
</dbReference>
<dbReference type="EMBL" id="QNTQ01000014">
    <property type="protein sequence ID" value="RBI83768.1"/>
    <property type="molecule type" value="Genomic_DNA"/>
</dbReference>